<organism evidence="5 6">
    <name type="scientific">Saccharopolyspora oryzae</name>
    <dbReference type="NCBI Taxonomy" id="2997343"/>
    <lineage>
        <taxon>Bacteria</taxon>
        <taxon>Bacillati</taxon>
        <taxon>Actinomycetota</taxon>
        <taxon>Actinomycetes</taxon>
        <taxon>Pseudonocardiales</taxon>
        <taxon>Pseudonocardiaceae</taxon>
        <taxon>Saccharopolyspora</taxon>
    </lineage>
</organism>
<dbReference type="Proteomes" id="UP001210380">
    <property type="component" value="Unassembled WGS sequence"/>
</dbReference>
<dbReference type="GO" id="GO:0016787">
    <property type="term" value="F:hydrolase activity"/>
    <property type="evidence" value="ECO:0007669"/>
    <property type="project" value="UniProtKB-KW"/>
</dbReference>
<name>A0ABT4V2Q8_9PSEU</name>
<dbReference type="EMBL" id="JAQGLA010000041">
    <property type="protein sequence ID" value="MDA3628251.1"/>
    <property type="molecule type" value="Genomic_DNA"/>
</dbReference>
<evidence type="ECO:0000256" key="1">
    <source>
        <dbReference type="ARBA" id="ARBA00022801"/>
    </source>
</evidence>
<dbReference type="PANTHER" id="PTHR10272:SF0">
    <property type="entry name" value="PLATELET-ACTIVATING FACTOR ACETYLHYDROLASE"/>
    <property type="match status" value="1"/>
</dbReference>
<accession>A0ABT4V2Q8</accession>
<dbReference type="RefSeq" id="WP_270951032.1">
    <property type="nucleotide sequence ID" value="NZ_JAQGLA010000041.1"/>
</dbReference>
<evidence type="ECO:0000256" key="3">
    <source>
        <dbReference type="ARBA" id="ARBA00023098"/>
    </source>
</evidence>
<proteinExistence type="predicted"/>
<feature type="region of interest" description="Disordered" evidence="4">
    <location>
        <begin position="1"/>
        <end position="24"/>
    </location>
</feature>
<dbReference type="InterPro" id="IPR029058">
    <property type="entry name" value="AB_hydrolase_fold"/>
</dbReference>
<evidence type="ECO:0000313" key="6">
    <source>
        <dbReference type="Proteomes" id="UP001210380"/>
    </source>
</evidence>
<keyword evidence="3" id="KW-0443">Lipid metabolism</keyword>
<comment type="caution">
    <text evidence="5">The sequence shown here is derived from an EMBL/GenBank/DDBJ whole genome shotgun (WGS) entry which is preliminary data.</text>
</comment>
<dbReference type="SUPFAM" id="SSF53474">
    <property type="entry name" value="alpha/beta-Hydrolases"/>
    <property type="match status" value="1"/>
</dbReference>
<sequence length="371" mass="40262">MLGTTSPVPAEVTLELPPPAGPHRLGTTVLHLVDRDRTDPWHGGARELMVTVFYPADDVRGYPLAPQLTPAAAEAFKGFDPVYLHPELPDEAVDWAATATHSHTGAPAQPVRRPVLLYSPGGVDPRAIGTGLAEELASNGNVVVTIDHPGETSEVEFPGGRVRMIDMPGDPRTDPALFRTMLGTRIADTRFVLDQLGELAAGRNPDAESRELPDNLGRALDLRRVGSYGHSAGGATAAEVMHEDRRIAAAVNMEGYLEYLPEEPGELLPIAREGTDRPLLLLGTDGFRDERIERSWSAMLAHQRGCTRWQQLDDATHWVLTDYGTTAPQLQDAGLMRAEDRAKLVGTIDPAESVPAIRDHVVGFFATHLSR</sequence>
<reference evidence="5 6" key="1">
    <citation type="submission" date="2022-11" db="EMBL/GenBank/DDBJ databases">
        <title>Draft genome sequence of Saccharopolyspora sp. WRP15-2 isolated from rhizosphere soils of wild rice in Thailand.</title>
        <authorList>
            <person name="Duangmal K."/>
            <person name="Kammanee S."/>
            <person name="Muangham S."/>
        </authorList>
    </citation>
    <scope>NUCLEOTIDE SEQUENCE [LARGE SCALE GENOMIC DNA]</scope>
    <source>
        <strain evidence="5 6">WRP15-2</strain>
    </source>
</reference>
<dbReference type="Gene3D" id="3.40.50.1820">
    <property type="entry name" value="alpha/beta hydrolase"/>
    <property type="match status" value="1"/>
</dbReference>
<protein>
    <submittedName>
        <fullName evidence="5">Alpha/beta hydrolase</fullName>
    </submittedName>
</protein>
<evidence type="ECO:0000256" key="4">
    <source>
        <dbReference type="SAM" id="MobiDB-lite"/>
    </source>
</evidence>
<keyword evidence="6" id="KW-1185">Reference proteome</keyword>
<evidence type="ECO:0000313" key="5">
    <source>
        <dbReference type="EMBL" id="MDA3628251.1"/>
    </source>
</evidence>
<dbReference type="PANTHER" id="PTHR10272">
    <property type="entry name" value="PLATELET-ACTIVATING FACTOR ACETYLHYDROLASE"/>
    <property type="match status" value="1"/>
</dbReference>
<gene>
    <name evidence="5" type="ORF">OU415_22645</name>
</gene>
<evidence type="ECO:0000256" key="2">
    <source>
        <dbReference type="ARBA" id="ARBA00022963"/>
    </source>
</evidence>
<keyword evidence="1 5" id="KW-0378">Hydrolase</keyword>
<keyword evidence="2" id="KW-0442">Lipid degradation</keyword>